<protein>
    <submittedName>
        <fullName evidence="1">Uncharacterized protein</fullName>
    </submittedName>
</protein>
<proteinExistence type="predicted"/>
<name>A0A0G4IUL7_PLABS</name>
<dbReference type="Proteomes" id="UP000039324">
    <property type="component" value="Unassembled WGS sequence"/>
</dbReference>
<evidence type="ECO:0000313" key="2">
    <source>
        <dbReference type="Proteomes" id="UP000039324"/>
    </source>
</evidence>
<reference evidence="1 2" key="1">
    <citation type="submission" date="2015-02" db="EMBL/GenBank/DDBJ databases">
        <authorList>
            <person name="Chooi Y.-H."/>
        </authorList>
    </citation>
    <scope>NUCLEOTIDE SEQUENCE [LARGE SCALE GENOMIC DNA]</scope>
    <source>
        <strain evidence="1">E3</strain>
    </source>
</reference>
<gene>
    <name evidence="1" type="ORF">PBRA_007046</name>
</gene>
<keyword evidence="2" id="KW-1185">Reference proteome</keyword>
<dbReference type="AlphaFoldDB" id="A0A0G4IUL7"/>
<organism evidence="1 2">
    <name type="scientific">Plasmodiophora brassicae</name>
    <name type="common">Clubroot disease agent</name>
    <dbReference type="NCBI Taxonomy" id="37360"/>
    <lineage>
        <taxon>Eukaryota</taxon>
        <taxon>Sar</taxon>
        <taxon>Rhizaria</taxon>
        <taxon>Endomyxa</taxon>
        <taxon>Phytomyxea</taxon>
        <taxon>Plasmodiophorida</taxon>
        <taxon>Plasmodiophoridae</taxon>
        <taxon>Plasmodiophora</taxon>
    </lineage>
</organism>
<accession>A0A0G4IUL7</accession>
<evidence type="ECO:0000313" key="1">
    <source>
        <dbReference type="EMBL" id="CEO98932.1"/>
    </source>
</evidence>
<dbReference type="EMBL" id="CDSF01000088">
    <property type="protein sequence ID" value="CEO98932.1"/>
    <property type="molecule type" value="Genomic_DNA"/>
</dbReference>
<sequence length="305" mass="33415">MRLQPGTRNSGCNIDVARTAIVEHRWWVQLPPSAQTAKLRIAGFIIVPVSRGFGVFSRLPKQACSNQRDSRSSDSTMVGSCLCRDTIDQGLTVNMGPPATMHVLRFTIGRFASSCSTCLGGGGSASNSRPAGGCLGMLKHSTCVQPRQRQPRYSRWSPYRTKSFPKIDLNGVSTADQHRATVPHGGSCTSLHTRHRQCAFDNAATAVTQGTTLGSKAVRFSRANEHDQERYRLYSHCDVVSVPAVLRTAKLMHVCDLPPDSRIPASLVMPECSMGAFSVDMLRNTCKPVILVFRRERPDIFPDAV</sequence>